<name>A0A3E0B2L9_9STAP</name>
<dbReference type="InterPro" id="IPR008966">
    <property type="entry name" value="Adhesion_dom_sf"/>
</dbReference>
<evidence type="ECO:0000259" key="8">
    <source>
        <dbReference type="Pfam" id="PF17961"/>
    </source>
</evidence>
<organism evidence="9 10">
    <name type="scientific">Jeotgalicoccus halotolerans</name>
    <dbReference type="NCBI Taxonomy" id="157227"/>
    <lineage>
        <taxon>Bacteria</taxon>
        <taxon>Bacillati</taxon>
        <taxon>Bacillota</taxon>
        <taxon>Bacilli</taxon>
        <taxon>Bacillales</taxon>
        <taxon>Staphylococcaceae</taxon>
        <taxon>Jeotgalicoccus</taxon>
    </lineage>
</organism>
<dbReference type="AlphaFoldDB" id="A0A3E0B2L9"/>
<protein>
    <submittedName>
        <fullName evidence="9">Collagen binding protein</fullName>
    </submittedName>
</protein>
<keyword evidence="5" id="KW-0572">Peptidoglycan-anchor</keyword>
<keyword evidence="10" id="KW-1185">Reference proteome</keyword>
<evidence type="ECO:0000259" key="6">
    <source>
        <dbReference type="Pfam" id="PF05737"/>
    </source>
</evidence>
<evidence type="ECO:0000256" key="3">
    <source>
        <dbReference type="ARBA" id="ARBA00022525"/>
    </source>
</evidence>
<dbReference type="Gene3D" id="2.60.40.740">
    <property type="match status" value="1"/>
</dbReference>
<feature type="non-terminal residue" evidence="9">
    <location>
        <position position="459"/>
    </location>
</feature>
<keyword evidence="2" id="KW-0134">Cell wall</keyword>
<feature type="domain" description="Collagen binding" evidence="6">
    <location>
        <begin position="176"/>
        <end position="298"/>
    </location>
</feature>
<dbReference type="Pfam" id="PF17802">
    <property type="entry name" value="SpaA"/>
    <property type="match status" value="1"/>
</dbReference>
<feature type="domain" description="SDR-like Ig" evidence="8">
    <location>
        <begin position="53"/>
        <end position="136"/>
    </location>
</feature>
<evidence type="ECO:0000256" key="1">
    <source>
        <dbReference type="ARBA" id="ARBA00004168"/>
    </source>
</evidence>
<dbReference type="InterPro" id="IPR008456">
    <property type="entry name" value="Collagen-bd_dom"/>
</dbReference>
<keyword evidence="3" id="KW-0964">Secreted</keyword>
<accession>A0A3E0B2L9</accession>
<dbReference type="GO" id="GO:0007155">
    <property type="term" value="P:cell adhesion"/>
    <property type="evidence" value="ECO:0007669"/>
    <property type="project" value="InterPro"/>
</dbReference>
<keyword evidence="9" id="KW-0176">Collagen</keyword>
<dbReference type="SUPFAM" id="SSF49401">
    <property type="entry name" value="Bacterial adhesins"/>
    <property type="match status" value="2"/>
</dbReference>
<dbReference type="GO" id="GO:0005518">
    <property type="term" value="F:collagen binding"/>
    <property type="evidence" value="ECO:0007669"/>
    <property type="project" value="InterPro"/>
</dbReference>
<evidence type="ECO:0000313" key="9">
    <source>
        <dbReference type="EMBL" id="REG26207.1"/>
    </source>
</evidence>
<reference evidence="9 10" key="1">
    <citation type="submission" date="2018-08" db="EMBL/GenBank/DDBJ databases">
        <title>Genomic Encyclopedia of Type Strains, Phase IV (KMG-IV): sequencing the most valuable type-strain genomes for metagenomic binning, comparative biology and taxonomic classification.</title>
        <authorList>
            <person name="Goeker M."/>
        </authorList>
    </citation>
    <scope>NUCLEOTIDE SEQUENCE [LARGE SCALE GENOMIC DNA]</scope>
    <source>
        <strain evidence="9 10">DSM 17274</strain>
    </source>
</reference>
<dbReference type="RefSeq" id="WP_245954102.1">
    <property type="nucleotide sequence ID" value="NZ_QUMW01000008.1"/>
</dbReference>
<keyword evidence="4" id="KW-0732">Signal</keyword>
<dbReference type="Gene3D" id="2.60.40.10">
    <property type="entry name" value="Immunoglobulins"/>
    <property type="match status" value="1"/>
</dbReference>
<proteinExistence type="predicted"/>
<dbReference type="InterPro" id="IPR011252">
    <property type="entry name" value="Fibrogen-bd_dom1"/>
</dbReference>
<gene>
    <name evidence="9" type="ORF">DFR63_0246</name>
</gene>
<dbReference type="Proteomes" id="UP000257076">
    <property type="component" value="Unassembled WGS sequence"/>
</dbReference>
<sequence length="459" mass="51122">MKREKNTVTSYILISVLMLASVFQTFVPSSEAKAAELSQENFVDDFSISPDTLTHGEDTRISISFSDKSGNNMSVGDTLTLQVPENLEATRATQLLKNSEGVTFGVCEVSSNQVKCTFNEMVEKLNNIRGEFFYTATAGFVEPGSTVDYTTNLGTNLDGKNYSITALEGGTEPGVFFYKTGDMLPSDPDHVRWFLNANLKKDYLNSDINIQDTIQEGQELVEDSFSITIEDYFGQSKVLTKEEFEAEQYGTVSIHNNMSFNINIYQDKASTNAFYIMYLTEITENGKKQEKFVNNYETDYTILHEEPVSESGTHEVNNRFTGGGVEGDPPLPGTVRIIKTLNNDENLLLENVSFNIFKADGTPVNNGEPIITNNEGMVEVANLPAGEYYLQEISAPNHIEFDENNKIFFTIEPNSDEGLILSINNNIATTSVPVEKVWELQDKEAETVTIHLLADGERV</sequence>
<evidence type="ECO:0000259" key="7">
    <source>
        <dbReference type="Pfam" id="PF17802"/>
    </source>
</evidence>
<dbReference type="Pfam" id="PF05737">
    <property type="entry name" value="Collagen_bind"/>
    <property type="match status" value="1"/>
</dbReference>
<evidence type="ECO:0000256" key="4">
    <source>
        <dbReference type="ARBA" id="ARBA00022729"/>
    </source>
</evidence>
<dbReference type="InterPro" id="IPR041171">
    <property type="entry name" value="SDR_Ig"/>
</dbReference>
<dbReference type="EMBL" id="QUMW01000008">
    <property type="protein sequence ID" value="REG26207.1"/>
    <property type="molecule type" value="Genomic_DNA"/>
</dbReference>
<dbReference type="Pfam" id="PF17961">
    <property type="entry name" value="Big_8"/>
    <property type="match status" value="1"/>
</dbReference>
<feature type="domain" description="SpaA-like prealbumin fold" evidence="7">
    <location>
        <begin position="334"/>
        <end position="415"/>
    </location>
</feature>
<evidence type="ECO:0000256" key="2">
    <source>
        <dbReference type="ARBA" id="ARBA00022512"/>
    </source>
</evidence>
<dbReference type="InterPro" id="IPR013783">
    <property type="entry name" value="Ig-like_fold"/>
</dbReference>
<comment type="subcellular location">
    <subcellularLocation>
        <location evidence="1">Secreted</location>
        <location evidence="1">Cell wall</location>
        <topology evidence="1">Peptidoglycan-anchor</topology>
    </subcellularLocation>
</comment>
<dbReference type="InterPro" id="IPR041033">
    <property type="entry name" value="SpaA_PFL_dom_1"/>
</dbReference>
<dbReference type="Gene3D" id="2.60.40.1280">
    <property type="match status" value="1"/>
</dbReference>
<evidence type="ECO:0000313" key="10">
    <source>
        <dbReference type="Proteomes" id="UP000257076"/>
    </source>
</evidence>
<evidence type="ECO:0000256" key="5">
    <source>
        <dbReference type="ARBA" id="ARBA00023088"/>
    </source>
</evidence>
<comment type="caution">
    <text evidence="9">The sequence shown here is derived from an EMBL/GenBank/DDBJ whole genome shotgun (WGS) entry which is preliminary data.</text>
</comment>